<accession>A0A1Y1YZ36</accession>
<sequence length="196" mass="21906">MMIDEQSADGAGHYYAVFNRGTRWHAKFFAINQANPVGDQYLGQKDDLDELCAFLVDEALPRIGPGSVLHVLVPSGKPIAFADLMKFPEKLRPDLGKFDVDAGILMARLIYEGPEPPRTLGQPYWFATLSQSRFNITSNALSSIPLTSSLSTLSRDTLTHHRSQIYFAYKDFNYELPPRTIDNNNLIPGWQADADA</sequence>
<dbReference type="Proteomes" id="UP000193144">
    <property type="component" value="Unassembled WGS sequence"/>
</dbReference>
<dbReference type="AlphaFoldDB" id="A0A1Y1YZ36"/>
<keyword evidence="2" id="KW-1185">Reference proteome</keyword>
<protein>
    <submittedName>
        <fullName evidence="1">Uncharacterized protein</fullName>
    </submittedName>
</protein>
<gene>
    <name evidence="1" type="ORF">BCR34DRAFT_605268</name>
</gene>
<name>A0A1Y1YZ36_9PLEO</name>
<reference evidence="1 2" key="1">
    <citation type="submission" date="2016-07" db="EMBL/GenBank/DDBJ databases">
        <title>Pervasive Adenine N6-methylation of Active Genes in Fungi.</title>
        <authorList>
            <consortium name="DOE Joint Genome Institute"/>
            <person name="Mondo S.J."/>
            <person name="Dannebaum R.O."/>
            <person name="Kuo R.C."/>
            <person name="Labutti K."/>
            <person name="Haridas S."/>
            <person name="Kuo A."/>
            <person name="Salamov A."/>
            <person name="Ahrendt S.R."/>
            <person name="Lipzen A."/>
            <person name="Sullivan W."/>
            <person name="Andreopoulos W.B."/>
            <person name="Clum A."/>
            <person name="Lindquist E."/>
            <person name="Daum C."/>
            <person name="Ramamoorthy G.K."/>
            <person name="Gryganskyi A."/>
            <person name="Culley D."/>
            <person name="Magnuson J.K."/>
            <person name="James T.Y."/>
            <person name="O'Malley M.A."/>
            <person name="Stajich J.E."/>
            <person name="Spatafora J.W."/>
            <person name="Visel A."/>
            <person name="Grigoriev I.V."/>
        </authorList>
    </citation>
    <scope>NUCLEOTIDE SEQUENCE [LARGE SCALE GENOMIC DNA]</scope>
    <source>
        <strain evidence="1 2">CBS 115471</strain>
    </source>
</reference>
<dbReference type="EMBL" id="MCFA01000148">
    <property type="protein sequence ID" value="ORY03310.1"/>
    <property type="molecule type" value="Genomic_DNA"/>
</dbReference>
<dbReference type="Pfam" id="PF20219">
    <property type="entry name" value="DUF6579"/>
    <property type="match status" value="1"/>
</dbReference>
<organism evidence="1 2">
    <name type="scientific">Clohesyomyces aquaticus</name>
    <dbReference type="NCBI Taxonomy" id="1231657"/>
    <lineage>
        <taxon>Eukaryota</taxon>
        <taxon>Fungi</taxon>
        <taxon>Dikarya</taxon>
        <taxon>Ascomycota</taxon>
        <taxon>Pezizomycotina</taxon>
        <taxon>Dothideomycetes</taxon>
        <taxon>Pleosporomycetidae</taxon>
        <taxon>Pleosporales</taxon>
        <taxon>Lindgomycetaceae</taxon>
        <taxon>Clohesyomyces</taxon>
    </lineage>
</organism>
<dbReference type="InterPro" id="IPR046486">
    <property type="entry name" value="DUF6579"/>
</dbReference>
<evidence type="ECO:0000313" key="2">
    <source>
        <dbReference type="Proteomes" id="UP000193144"/>
    </source>
</evidence>
<dbReference type="OrthoDB" id="3852249at2759"/>
<proteinExistence type="predicted"/>
<comment type="caution">
    <text evidence="1">The sequence shown here is derived from an EMBL/GenBank/DDBJ whole genome shotgun (WGS) entry which is preliminary data.</text>
</comment>
<evidence type="ECO:0000313" key="1">
    <source>
        <dbReference type="EMBL" id="ORY03310.1"/>
    </source>
</evidence>